<dbReference type="Gene3D" id="3.20.20.140">
    <property type="entry name" value="Metal-dependent hydrolases"/>
    <property type="match status" value="1"/>
</dbReference>
<dbReference type="SUPFAM" id="SSF51556">
    <property type="entry name" value="Metallo-dependent hydrolases"/>
    <property type="match status" value="1"/>
</dbReference>
<dbReference type="Pfam" id="PF04909">
    <property type="entry name" value="Amidohydro_2"/>
    <property type="match status" value="1"/>
</dbReference>
<keyword evidence="3" id="KW-0378">Hydrolase</keyword>
<evidence type="ECO:0000256" key="1">
    <source>
        <dbReference type="ARBA" id="ARBA00023239"/>
    </source>
</evidence>
<dbReference type="GO" id="GO:0019748">
    <property type="term" value="P:secondary metabolic process"/>
    <property type="evidence" value="ECO:0007669"/>
    <property type="project" value="TreeGrafter"/>
</dbReference>
<dbReference type="InterPro" id="IPR032465">
    <property type="entry name" value="ACMSD"/>
</dbReference>
<dbReference type="GO" id="GO:0016831">
    <property type="term" value="F:carboxy-lyase activity"/>
    <property type="evidence" value="ECO:0007669"/>
    <property type="project" value="InterPro"/>
</dbReference>
<evidence type="ECO:0000259" key="2">
    <source>
        <dbReference type="Pfam" id="PF04909"/>
    </source>
</evidence>
<gene>
    <name evidence="3" type="ORF">BEI61_04416</name>
</gene>
<dbReference type="GO" id="GO:0005737">
    <property type="term" value="C:cytoplasm"/>
    <property type="evidence" value="ECO:0007669"/>
    <property type="project" value="TreeGrafter"/>
</dbReference>
<evidence type="ECO:0000313" key="3">
    <source>
        <dbReference type="EMBL" id="ODM03618.1"/>
    </source>
</evidence>
<proteinExistence type="predicted"/>
<organism evidence="3 4">
    <name type="scientific">Eisenbergiella tayi</name>
    <dbReference type="NCBI Taxonomy" id="1432052"/>
    <lineage>
        <taxon>Bacteria</taxon>
        <taxon>Bacillati</taxon>
        <taxon>Bacillota</taxon>
        <taxon>Clostridia</taxon>
        <taxon>Lachnospirales</taxon>
        <taxon>Lachnospiraceae</taxon>
        <taxon>Eisenbergiella</taxon>
    </lineage>
</organism>
<dbReference type="RefSeq" id="WP_069154050.1">
    <property type="nucleotide sequence ID" value="NZ_MCGH01000003.1"/>
</dbReference>
<dbReference type="AlphaFoldDB" id="A0A1E3A4F6"/>
<dbReference type="InterPro" id="IPR032466">
    <property type="entry name" value="Metal_Hydrolase"/>
</dbReference>
<dbReference type="PANTHER" id="PTHR21240">
    <property type="entry name" value="2-AMINO-3-CARBOXYLMUCONATE-6-SEMIALDEHYDE DECARBOXYLASE"/>
    <property type="match status" value="1"/>
</dbReference>
<dbReference type="EMBL" id="MCGH01000003">
    <property type="protein sequence ID" value="ODM03618.1"/>
    <property type="molecule type" value="Genomic_DNA"/>
</dbReference>
<keyword evidence="1" id="KW-0456">Lyase</keyword>
<sequence>MGYDESKNREKMEKEQAVLERRNSKAGCGIKDLHCHIMEPYALCPIRDFRQPCAQNADQITRILQTCGLEALCIPAITLYEEPDFACNALSLYAKLLLPERIYALAGLRRYLNREDNRDMLEQAKKLMAAGFDGFKMICKPNARRKFKLSIDDEIFDPFYEEAEKEQWPILFHVGDPASFWDREKVPGWARENDWYYGEDRNIPSYEELYREVETVLKRYPGLRITFAHFFFTSERLDYAARLFDTYPNICYDVTPGTEMYLDFAARPEETAEFFRRYRERFLFGTDNAAQAGEPAVVEANLQESMEKISWMRRFFETEEEMEVDGFRVRGIALDSETLECLYRKNFDRFFHYRAPAAVDKEAAVELMREMSEQMKCESDEAQKTKELLVELESIFQNY</sequence>
<dbReference type="InterPro" id="IPR006680">
    <property type="entry name" value="Amidohydro-rel"/>
</dbReference>
<comment type="caution">
    <text evidence="3">The sequence shown here is derived from an EMBL/GenBank/DDBJ whole genome shotgun (WGS) entry which is preliminary data.</text>
</comment>
<dbReference type="PANTHER" id="PTHR21240:SF28">
    <property type="entry name" value="ISO-OROTATE DECARBOXYLASE (EUROFUNG)"/>
    <property type="match status" value="1"/>
</dbReference>
<feature type="domain" description="Amidohydrolase-related" evidence="2">
    <location>
        <begin position="113"/>
        <end position="350"/>
    </location>
</feature>
<evidence type="ECO:0000313" key="4">
    <source>
        <dbReference type="Proteomes" id="UP000094067"/>
    </source>
</evidence>
<dbReference type="Proteomes" id="UP000094067">
    <property type="component" value="Unassembled WGS sequence"/>
</dbReference>
<protein>
    <submittedName>
        <fullName evidence="3">Amidohydrolase</fullName>
    </submittedName>
</protein>
<accession>A0A1E3A4F6</accession>
<dbReference type="GO" id="GO:0016787">
    <property type="term" value="F:hydrolase activity"/>
    <property type="evidence" value="ECO:0007669"/>
    <property type="project" value="UniProtKB-KW"/>
</dbReference>
<reference evidence="3 4" key="1">
    <citation type="submission" date="2016-07" db="EMBL/GenBank/DDBJ databases">
        <title>Characterization of isolates of Eisenbergiella tayi derived from blood cultures, using whole genome sequencing.</title>
        <authorList>
            <person name="Burdz T."/>
            <person name="Wiebe D."/>
            <person name="Huynh C."/>
            <person name="Bernard K."/>
        </authorList>
    </citation>
    <scope>NUCLEOTIDE SEQUENCE [LARGE SCALE GENOMIC DNA]</scope>
    <source>
        <strain evidence="3 4">NML 110608</strain>
    </source>
</reference>
<name>A0A1E3A4F6_9FIRM</name>